<dbReference type="AlphaFoldDB" id="R7ZTM7"/>
<evidence type="ECO:0000313" key="1">
    <source>
        <dbReference type="EMBL" id="EON77393.1"/>
    </source>
</evidence>
<dbReference type="EMBL" id="AQHR01000058">
    <property type="protein sequence ID" value="EON77393.1"/>
    <property type="molecule type" value="Genomic_DNA"/>
</dbReference>
<accession>R7ZTM7</accession>
<sequence length="44" mass="5212">MQINYFQLWERLINPDSYRGRSGNTLLFNFPGGWMGRCVFKKAV</sequence>
<comment type="caution">
    <text evidence="1">The sequence shown here is derived from an EMBL/GenBank/DDBJ whole genome shotgun (WGS) entry which is preliminary data.</text>
</comment>
<dbReference type="STRING" id="1232681.ADIS_2126"/>
<protein>
    <submittedName>
        <fullName evidence="1">Uncharacterized protein</fullName>
    </submittedName>
</protein>
<organism evidence="1 2">
    <name type="scientific">Lunatimonas lonarensis</name>
    <dbReference type="NCBI Taxonomy" id="1232681"/>
    <lineage>
        <taxon>Bacteria</taxon>
        <taxon>Pseudomonadati</taxon>
        <taxon>Bacteroidota</taxon>
        <taxon>Cytophagia</taxon>
        <taxon>Cytophagales</taxon>
        <taxon>Cyclobacteriaceae</taxon>
    </lineage>
</organism>
<name>R7ZTM7_9BACT</name>
<reference evidence="1 2" key="1">
    <citation type="submission" date="2013-02" db="EMBL/GenBank/DDBJ databases">
        <title>A novel strain isolated from Lonar lake, Maharashtra, India.</title>
        <authorList>
            <person name="Singh A."/>
        </authorList>
    </citation>
    <scope>NUCLEOTIDE SEQUENCE [LARGE SCALE GENOMIC DNA]</scope>
    <source>
        <strain evidence="1 2">AK24</strain>
    </source>
</reference>
<gene>
    <name evidence="1" type="ORF">ADIS_2126</name>
</gene>
<keyword evidence="2" id="KW-1185">Reference proteome</keyword>
<proteinExistence type="predicted"/>
<evidence type="ECO:0000313" key="2">
    <source>
        <dbReference type="Proteomes" id="UP000013909"/>
    </source>
</evidence>
<dbReference type="Proteomes" id="UP000013909">
    <property type="component" value="Unassembled WGS sequence"/>
</dbReference>